<gene>
    <name evidence="1" type="ORF">XP315_12515</name>
</gene>
<accession>A0ABR5ERU6</accession>
<name>A0ABR5ERU6_XANPE</name>
<dbReference type="Proteomes" id="UP000035369">
    <property type="component" value="Unassembled WGS sequence"/>
</dbReference>
<dbReference type="EMBL" id="JZUY01000041">
    <property type="protein sequence ID" value="KLC05156.1"/>
    <property type="molecule type" value="Genomic_DNA"/>
</dbReference>
<reference evidence="1 2" key="1">
    <citation type="submission" date="2015-02" db="EMBL/GenBank/DDBJ databases">
        <title>Whole genome sequencing of multiple isolates of three species of pepper and tomato-infecting xanthomonads reveals genetic diversity in field strains and pinpoints effectors responsible for host specificity.</title>
        <authorList>
            <person name="Schwartz A."/>
            <person name="Dahlbeck D."/>
            <person name="Staskawicz B."/>
            <person name="Bart R."/>
            <person name="Potnis N."/>
            <person name="Minsavage G."/>
            <person name="Timilsina S."/>
            <person name="Goss E."/>
            <person name="Jones J."/>
            <person name="Vallad G."/>
            <person name="Barak J."/>
            <person name="Miller S."/>
            <person name="Ritchie D."/>
            <person name="Martins J.Jr."/>
            <person name="Patane J.S."/>
            <person name="Setubal J.C."/>
        </authorList>
    </citation>
    <scope>NUCLEOTIDE SEQUENCE [LARGE SCALE GENOMIC DNA]</scope>
    <source>
        <strain evidence="1 2">Xp3-15</strain>
    </source>
</reference>
<organism evidence="1 2">
    <name type="scientific">Xanthomonas perforans</name>
    <dbReference type="NCBI Taxonomy" id="442694"/>
    <lineage>
        <taxon>Bacteria</taxon>
        <taxon>Pseudomonadati</taxon>
        <taxon>Pseudomonadota</taxon>
        <taxon>Gammaproteobacteria</taxon>
        <taxon>Lysobacterales</taxon>
        <taxon>Lysobacteraceae</taxon>
        <taxon>Xanthomonas</taxon>
    </lineage>
</organism>
<proteinExistence type="predicted"/>
<protein>
    <submittedName>
        <fullName evidence="1">Uncharacterized protein</fullName>
    </submittedName>
</protein>
<sequence>MWVKQEAAHLVGAVLLLVGSKVRGVSVSAFNVRQVPIYLYQTAPGTAGCPRDDESADCAERLVRMLGQTRLKTALRLA</sequence>
<evidence type="ECO:0000313" key="1">
    <source>
        <dbReference type="EMBL" id="KLC05156.1"/>
    </source>
</evidence>
<evidence type="ECO:0000313" key="2">
    <source>
        <dbReference type="Proteomes" id="UP000035369"/>
    </source>
</evidence>
<comment type="caution">
    <text evidence="1">The sequence shown here is derived from an EMBL/GenBank/DDBJ whole genome shotgun (WGS) entry which is preliminary data.</text>
</comment>
<keyword evidence="2" id="KW-1185">Reference proteome</keyword>